<dbReference type="InterPro" id="IPR023296">
    <property type="entry name" value="Glyco_hydro_beta-prop_sf"/>
</dbReference>
<dbReference type="RefSeq" id="WP_209678362.1">
    <property type="nucleotide sequence ID" value="NZ_JAGIOI010000001.1"/>
</dbReference>
<dbReference type="Gene3D" id="2.115.10.20">
    <property type="entry name" value="Glycosyl hydrolase domain, family 43"/>
    <property type="match status" value="1"/>
</dbReference>
<evidence type="ECO:0000313" key="2">
    <source>
        <dbReference type="Proteomes" id="UP000711614"/>
    </source>
</evidence>
<evidence type="ECO:0000313" key="1">
    <source>
        <dbReference type="EMBL" id="MBP2412377.1"/>
    </source>
</evidence>
<dbReference type="SUPFAM" id="SSF75005">
    <property type="entry name" value="Arabinanase/levansucrase/invertase"/>
    <property type="match status" value="1"/>
</dbReference>
<sequence length="314" mass="34139">MSGGFLLAYFLSEEEPDGEQVRFALSDGPSPTAWTALNGGRPVLRSAVGECGVRDPFLIRDERNGRFVMIATDLKIGTGQDWNRATRHGSDSILVWESADLVQWDGPFRRRVSTPGAGNTWAPKAFWSEEREAWLVLWASALFAAGEDRGPGTHQRMMMAETADFRTFGEPKVYLDLGHDVIDATFLEEGGRWYRFSANDQGGLPGRGLHIFGEVGTSLEDPAFTVVAGNIGKGAMVRAEGPAVAADPAGGRWYLLADEFGLRGYQLFTTTDLAAAAWDHVPDAVLPPGARHGSLLALTQAERARLLTNDGCRD</sequence>
<evidence type="ECO:0008006" key="3">
    <source>
        <dbReference type="Google" id="ProtNLM"/>
    </source>
</evidence>
<proteinExistence type="predicted"/>
<dbReference type="EMBL" id="JAGIOI010000001">
    <property type="protein sequence ID" value="MBP2412377.1"/>
    <property type="molecule type" value="Genomic_DNA"/>
</dbReference>
<accession>A0ABS4YVE1</accession>
<dbReference type="PANTHER" id="PTHR43301">
    <property type="entry name" value="ARABINAN ENDO-1,5-ALPHA-L-ARABINOSIDASE"/>
    <property type="match status" value="1"/>
</dbReference>
<gene>
    <name evidence="1" type="ORF">JOF48_001176</name>
</gene>
<protein>
    <recommendedName>
        <fullName evidence="3">1,4-beta-xylanase</fullName>
    </recommendedName>
</protein>
<dbReference type="InterPro" id="IPR050727">
    <property type="entry name" value="GH43_arabinanases"/>
</dbReference>
<comment type="caution">
    <text evidence="1">The sequence shown here is derived from an EMBL/GenBank/DDBJ whole genome shotgun (WGS) entry which is preliminary data.</text>
</comment>
<dbReference type="CDD" id="cd08983">
    <property type="entry name" value="GH43_Bt3655-like"/>
    <property type="match status" value="1"/>
</dbReference>
<keyword evidence="2" id="KW-1185">Reference proteome</keyword>
<dbReference type="PANTHER" id="PTHR43301:SF3">
    <property type="entry name" value="ARABINAN ENDO-1,5-ALPHA-L-ARABINOSIDASE A-RELATED"/>
    <property type="match status" value="1"/>
</dbReference>
<reference evidence="1 2" key="1">
    <citation type="submission" date="2021-03" db="EMBL/GenBank/DDBJ databases">
        <title>Sequencing the genomes of 1000 actinobacteria strains.</title>
        <authorList>
            <person name="Klenk H.-P."/>
        </authorList>
    </citation>
    <scope>NUCLEOTIDE SEQUENCE [LARGE SCALE GENOMIC DNA]</scope>
    <source>
        <strain evidence="1 2">DSM 16005</strain>
    </source>
</reference>
<organism evidence="1 2">
    <name type="scientific">Arthrobacter stackebrandtii</name>
    <dbReference type="NCBI Taxonomy" id="272161"/>
    <lineage>
        <taxon>Bacteria</taxon>
        <taxon>Bacillati</taxon>
        <taxon>Actinomycetota</taxon>
        <taxon>Actinomycetes</taxon>
        <taxon>Micrococcales</taxon>
        <taxon>Micrococcaceae</taxon>
        <taxon>Arthrobacter</taxon>
    </lineage>
</organism>
<dbReference type="Proteomes" id="UP000711614">
    <property type="component" value="Unassembled WGS sequence"/>
</dbReference>
<name>A0ABS4YVE1_9MICC</name>